<dbReference type="GO" id="GO:0005737">
    <property type="term" value="C:cytoplasm"/>
    <property type="evidence" value="ECO:0007669"/>
    <property type="project" value="TreeGrafter"/>
</dbReference>
<dbReference type="GeneID" id="110984677"/>
<reference evidence="12 13" key="1">
    <citation type="submission" date="2025-04" db="UniProtKB">
        <authorList>
            <consortium name="RefSeq"/>
        </authorList>
    </citation>
    <scope>IDENTIFICATION</scope>
</reference>
<dbReference type="PANTHER" id="PTHR44329:SF288">
    <property type="entry name" value="MITOGEN-ACTIVATED PROTEIN KINASE KINASE KINASE 20"/>
    <property type="match status" value="1"/>
</dbReference>
<evidence type="ECO:0000256" key="7">
    <source>
        <dbReference type="SAM" id="Coils"/>
    </source>
</evidence>
<sequence length="872" mass="96322">MSANDVDVGPLLLEIAFDDLTFHECIGDGTFGSVYRARWISQDKEVAVKKVLTLGKEAQVLSCLSHRNIIQFYGAVTAAPNYCLVIEYAALGSLYSHLADPANIVDFKQILTWARHVALGMNYLHNEAAVKVIHRDLKSKNCVICDGMIVKLVDFGASRFHGSTAVMTMAGTFPWMAPEVILGEAVSEKCDTFSYGVVLWELLTREVPFRGVEGYQVAWAVVEKNERLTIPSSCPDKLADLIRPCWETDPKSRPAFKDILKTLDCLIEDKPLSEETGTFLMQKEKWKTEIDEMMTRLRQMERQLKDKENKLDSRESRLRHLEDALASQMVVPFGADSAHDANHWSEQEVYLWVLQLQAKGQRRSDLAQYANLMLEHNITGRRLFLLSMDDLLALGIKSLGHRKDLQMEIHKLTLDNYRLQHFPPLSSLKSIPSISAKPAKSDNSKTLSENQPKTFHLTLVFGNHCRQGAEAEEFKWKVYVETDCDDDSLCCIKEVTLAVVNDPAAKESLRHPPYVMTKWRVSKRGADVSVECTVTYRDSIKKPKSTRHIHKVSCGDKSQPSERKIKLTGTLPARANSPYPSSCDSGSENTGSLGTLQGAWLTRRLPNSVDPGLYESIDKKPGIWSGVVAGKVTPTAVKATPTAVKATPTPSPTSVNRRHEGFSFAPPVDPNTPPPQWPVRRHTSTGTPPTLPLGTKLAFAANPASEQVGGRSQLDSDDDSSSAGYRTANSTLSTPSPEVRMLRAGHHLDRSPSKSSTSGDPTPPPSSSSPGMSDQRWLYPRPRSGSGGSHLVGVQREVHRQRLPSPSSRRQRRSGGVVSCSQNPRITEWGRDTGEINAKSGAQSKVTDGGQSGSERGYKRNSWGGQSSNGKF</sequence>
<organism evidence="11 12">
    <name type="scientific">Acanthaster planci</name>
    <name type="common">Crown-of-thorns starfish</name>
    <dbReference type="NCBI Taxonomy" id="133434"/>
    <lineage>
        <taxon>Eukaryota</taxon>
        <taxon>Metazoa</taxon>
        <taxon>Echinodermata</taxon>
        <taxon>Eleutherozoa</taxon>
        <taxon>Asterozoa</taxon>
        <taxon>Asteroidea</taxon>
        <taxon>Valvatacea</taxon>
        <taxon>Valvatida</taxon>
        <taxon>Acanthasteridae</taxon>
        <taxon>Acanthaster</taxon>
    </lineage>
</organism>
<dbReference type="PROSITE" id="PS00107">
    <property type="entry name" value="PROTEIN_KINASE_ATP"/>
    <property type="match status" value="1"/>
</dbReference>
<evidence type="ECO:0000256" key="6">
    <source>
        <dbReference type="PROSITE-ProRule" id="PRU10141"/>
    </source>
</evidence>
<evidence type="ECO:0000256" key="4">
    <source>
        <dbReference type="ARBA" id="ARBA00022777"/>
    </source>
</evidence>
<evidence type="ECO:0000256" key="1">
    <source>
        <dbReference type="ARBA" id="ARBA00022527"/>
    </source>
</evidence>
<feature type="compositionally biased region" description="Pro residues" evidence="8">
    <location>
        <begin position="667"/>
        <end position="677"/>
    </location>
</feature>
<dbReference type="Proteomes" id="UP000694845">
    <property type="component" value="Unplaced"/>
</dbReference>
<dbReference type="Gene3D" id="1.10.150.50">
    <property type="entry name" value="Transcription Factor, Ets-1"/>
    <property type="match status" value="1"/>
</dbReference>
<dbReference type="InterPro" id="IPR017441">
    <property type="entry name" value="Protein_kinase_ATP_BS"/>
</dbReference>
<evidence type="ECO:0000256" key="3">
    <source>
        <dbReference type="ARBA" id="ARBA00022741"/>
    </source>
</evidence>
<dbReference type="OMA" id="GHSMELM"/>
<feature type="coiled-coil region" evidence="7">
    <location>
        <begin position="283"/>
        <end position="324"/>
    </location>
</feature>
<name>A0A8B7Z570_ACAPL</name>
<dbReference type="Pfam" id="PF00536">
    <property type="entry name" value="SAM_1"/>
    <property type="match status" value="1"/>
</dbReference>
<feature type="compositionally biased region" description="Polar residues" evidence="8">
    <location>
        <begin position="723"/>
        <end position="736"/>
    </location>
</feature>
<keyword evidence="3 6" id="KW-0547">Nucleotide-binding</keyword>
<evidence type="ECO:0000256" key="8">
    <source>
        <dbReference type="SAM" id="MobiDB-lite"/>
    </source>
</evidence>
<dbReference type="GO" id="GO:0004674">
    <property type="term" value="F:protein serine/threonine kinase activity"/>
    <property type="evidence" value="ECO:0007669"/>
    <property type="project" value="UniProtKB-KW"/>
</dbReference>
<protein>
    <submittedName>
        <fullName evidence="12 13">Mitogen-activated protein kinase kinase kinase 20-like isoform X1</fullName>
    </submittedName>
</protein>
<dbReference type="RefSeq" id="XP_022100779.1">
    <property type="nucleotide sequence ID" value="XM_022245087.1"/>
</dbReference>
<dbReference type="PROSITE" id="PS50011">
    <property type="entry name" value="PROTEIN_KINASE_DOM"/>
    <property type="match status" value="1"/>
</dbReference>
<dbReference type="InterPro" id="IPR001660">
    <property type="entry name" value="SAM"/>
</dbReference>
<feature type="domain" description="SAM" evidence="10">
    <location>
        <begin position="344"/>
        <end position="415"/>
    </location>
</feature>
<evidence type="ECO:0000259" key="9">
    <source>
        <dbReference type="PROSITE" id="PS50011"/>
    </source>
</evidence>
<dbReference type="InterPro" id="IPR008271">
    <property type="entry name" value="Ser/Thr_kinase_AS"/>
</dbReference>
<dbReference type="InterPro" id="IPR001245">
    <property type="entry name" value="Ser-Thr/Tyr_kinase_cat_dom"/>
</dbReference>
<keyword evidence="4" id="KW-0418">Kinase</keyword>
<dbReference type="PANTHER" id="PTHR44329">
    <property type="entry name" value="SERINE/THREONINE-PROTEIN KINASE TNNI3K-RELATED"/>
    <property type="match status" value="1"/>
</dbReference>
<feature type="compositionally biased region" description="Low complexity" evidence="8">
    <location>
        <begin position="685"/>
        <end position="695"/>
    </location>
</feature>
<feature type="binding site" evidence="6">
    <location>
        <position position="50"/>
    </location>
    <ligand>
        <name>ATP</name>
        <dbReference type="ChEBI" id="CHEBI:30616"/>
    </ligand>
</feature>
<dbReference type="InterPro" id="IPR013761">
    <property type="entry name" value="SAM/pointed_sf"/>
</dbReference>
<dbReference type="Gene3D" id="3.30.200.20">
    <property type="entry name" value="Phosphorylase Kinase, domain 1"/>
    <property type="match status" value="1"/>
</dbReference>
<accession>A0A8B7Z570</accession>
<dbReference type="InterPro" id="IPR051681">
    <property type="entry name" value="Ser/Thr_Kinases-Pseudokinases"/>
</dbReference>
<dbReference type="InterPro" id="IPR011009">
    <property type="entry name" value="Kinase-like_dom_sf"/>
</dbReference>
<evidence type="ECO:0000259" key="10">
    <source>
        <dbReference type="PROSITE" id="PS50105"/>
    </source>
</evidence>
<evidence type="ECO:0000256" key="5">
    <source>
        <dbReference type="ARBA" id="ARBA00022840"/>
    </source>
</evidence>
<dbReference type="SMART" id="SM00454">
    <property type="entry name" value="SAM"/>
    <property type="match status" value="1"/>
</dbReference>
<dbReference type="OrthoDB" id="339325at2759"/>
<dbReference type="AlphaFoldDB" id="A0A8B7Z570"/>
<dbReference type="InterPro" id="IPR000719">
    <property type="entry name" value="Prot_kinase_dom"/>
</dbReference>
<feature type="region of interest" description="Disordered" evidence="8">
    <location>
        <begin position="640"/>
        <end position="872"/>
    </location>
</feature>
<feature type="compositionally biased region" description="Low complexity" evidence="8">
    <location>
        <begin position="640"/>
        <end position="655"/>
    </location>
</feature>
<keyword evidence="11" id="KW-1185">Reference proteome</keyword>
<keyword evidence="7" id="KW-0175">Coiled coil</keyword>
<keyword evidence="5 6" id="KW-0067">ATP-binding</keyword>
<dbReference type="PROSITE" id="PS00108">
    <property type="entry name" value="PROTEIN_KINASE_ST"/>
    <property type="match status" value="1"/>
</dbReference>
<dbReference type="PROSITE" id="PS50105">
    <property type="entry name" value="SAM_DOMAIN"/>
    <property type="match status" value="1"/>
</dbReference>
<dbReference type="GO" id="GO:0005524">
    <property type="term" value="F:ATP binding"/>
    <property type="evidence" value="ECO:0007669"/>
    <property type="project" value="UniProtKB-UniRule"/>
</dbReference>
<gene>
    <name evidence="12 13" type="primary">LOC110984677</name>
</gene>
<keyword evidence="1" id="KW-0723">Serine/threonine-protein kinase</keyword>
<feature type="domain" description="Protein kinase" evidence="9">
    <location>
        <begin position="20"/>
        <end position="267"/>
    </location>
</feature>
<dbReference type="Pfam" id="PF07714">
    <property type="entry name" value="PK_Tyr_Ser-Thr"/>
    <property type="match status" value="1"/>
</dbReference>
<dbReference type="Gene3D" id="1.10.510.10">
    <property type="entry name" value="Transferase(Phosphotransferase) domain 1"/>
    <property type="match status" value="1"/>
</dbReference>
<dbReference type="KEGG" id="aplc:110984677"/>
<evidence type="ECO:0000313" key="11">
    <source>
        <dbReference type="Proteomes" id="UP000694845"/>
    </source>
</evidence>
<dbReference type="PRINTS" id="PR00109">
    <property type="entry name" value="TYRKINASE"/>
</dbReference>
<keyword evidence="2" id="KW-0808">Transferase</keyword>
<dbReference type="RefSeq" id="XP_022100778.1">
    <property type="nucleotide sequence ID" value="XM_022245086.1"/>
</dbReference>
<evidence type="ECO:0000256" key="2">
    <source>
        <dbReference type="ARBA" id="ARBA00022679"/>
    </source>
</evidence>
<dbReference type="SUPFAM" id="SSF56112">
    <property type="entry name" value="Protein kinase-like (PK-like)"/>
    <property type="match status" value="1"/>
</dbReference>
<proteinExistence type="predicted"/>
<evidence type="ECO:0000313" key="12">
    <source>
        <dbReference type="RefSeq" id="XP_022100778.1"/>
    </source>
</evidence>
<feature type="compositionally biased region" description="Low complexity" evidence="8">
    <location>
        <begin position="803"/>
        <end position="821"/>
    </location>
</feature>
<dbReference type="SUPFAM" id="SSF47769">
    <property type="entry name" value="SAM/Pointed domain"/>
    <property type="match status" value="1"/>
</dbReference>
<feature type="compositionally biased region" description="Polar residues" evidence="8">
    <location>
        <begin position="863"/>
        <end position="872"/>
    </location>
</feature>
<dbReference type="SMART" id="SM00220">
    <property type="entry name" value="S_TKc"/>
    <property type="match status" value="1"/>
</dbReference>
<evidence type="ECO:0000313" key="13">
    <source>
        <dbReference type="RefSeq" id="XP_022100779.1"/>
    </source>
</evidence>